<dbReference type="GO" id="GO:0009986">
    <property type="term" value="C:cell surface"/>
    <property type="evidence" value="ECO:0007669"/>
    <property type="project" value="TreeGrafter"/>
</dbReference>
<comment type="subcellular location">
    <subcellularLocation>
        <location evidence="1 18">Cell membrane</location>
        <topology evidence="1 18">Single-pass type I membrane protein</topology>
    </subcellularLocation>
</comment>
<evidence type="ECO:0000256" key="8">
    <source>
        <dbReference type="ARBA" id="ARBA00022737"/>
    </source>
</evidence>
<dbReference type="PROSITE" id="PS00243">
    <property type="entry name" value="I_EGF_1"/>
    <property type="match status" value="2"/>
</dbReference>
<evidence type="ECO:0000256" key="13">
    <source>
        <dbReference type="ARBA" id="ARBA00023037"/>
    </source>
</evidence>
<feature type="disulfide bond" evidence="17">
    <location>
        <begin position="450"/>
        <end position="454"/>
    </location>
</feature>
<keyword evidence="13 18" id="KW-0401">Integrin</keyword>
<keyword evidence="11 18" id="KW-0130">Cell adhesion</keyword>
<feature type="chain" id="PRO_5044208622" description="Integrin beta" evidence="20">
    <location>
        <begin position="18"/>
        <end position="760"/>
    </location>
</feature>
<dbReference type="GO" id="GO:0098609">
    <property type="term" value="P:cell-cell adhesion"/>
    <property type="evidence" value="ECO:0007669"/>
    <property type="project" value="TreeGrafter"/>
</dbReference>
<feature type="disulfide bond" evidence="17">
    <location>
        <begin position="526"/>
        <end position="535"/>
    </location>
</feature>
<feature type="domain" description="PSI" evidence="22">
    <location>
        <begin position="26"/>
        <end position="73"/>
    </location>
</feature>
<keyword evidence="4" id="KW-0245">EGF-like domain</keyword>
<dbReference type="Gene3D" id="2.60.40.1510">
    <property type="entry name" value="ntegrin, alpha v. Chain A, domain 3"/>
    <property type="match status" value="1"/>
</dbReference>
<dbReference type="RefSeq" id="XP_010879833.2">
    <property type="nucleotide sequence ID" value="XM_010881531.3"/>
</dbReference>
<keyword evidence="10" id="KW-0460">Magnesium</keyword>
<dbReference type="GO" id="GO:0005925">
    <property type="term" value="C:focal adhesion"/>
    <property type="evidence" value="ECO:0007669"/>
    <property type="project" value="TreeGrafter"/>
</dbReference>
<dbReference type="SMART" id="SM00423">
    <property type="entry name" value="PSI"/>
    <property type="match status" value="2"/>
</dbReference>
<evidence type="ECO:0000256" key="20">
    <source>
        <dbReference type="SAM" id="SignalP"/>
    </source>
</evidence>
<dbReference type="InterPro" id="IPR016201">
    <property type="entry name" value="PSI"/>
</dbReference>
<dbReference type="OrthoDB" id="410592at2759"/>
<feature type="disulfide bond" evidence="17">
    <location>
        <begin position="45"/>
        <end position="61"/>
    </location>
</feature>
<evidence type="ECO:0000256" key="14">
    <source>
        <dbReference type="ARBA" id="ARBA00023136"/>
    </source>
</evidence>
<dbReference type="Proteomes" id="UP000265140">
    <property type="component" value="Chromosome 17"/>
</dbReference>
<feature type="disulfide bond" evidence="17">
    <location>
        <begin position="556"/>
        <end position="561"/>
    </location>
</feature>
<feature type="disulfide bond" evidence="17">
    <location>
        <begin position="537"/>
        <end position="542"/>
    </location>
</feature>
<keyword evidence="6" id="KW-0479">Metal-binding</keyword>
<comment type="similarity">
    <text evidence="2 18">Belongs to the integrin beta chain family.</text>
</comment>
<evidence type="ECO:0000256" key="16">
    <source>
        <dbReference type="ARBA" id="ARBA00023180"/>
    </source>
</evidence>
<feature type="disulfide bond" evidence="17">
    <location>
        <begin position="521"/>
        <end position="550"/>
    </location>
</feature>
<feature type="disulfide bond" evidence="17">
    <location>
        <begin position="617"/>
        <end position="626"/>
    </location>
</feature>
<dbReference type="InterPro" id="IPR032695">
    <property type="entry name" value="Integrin_dom_sf"/>
</dbReference>
<dbReference type="Pfam" id="PF23105">
    <property type="entry name" value="EGF_integrin"/>
    <property type="match status" value="1"/>
</dbReference>
<feature type="disulfide bond" evidence="17">
    <location>
        <begin position="33"/>
        <end position="42"/>
    </location>
</feature>
<evidence type="ECO:0000256" key="2">
    <source>
        <dbReference type="ARBA" id="ARBA00007449"/>
    </source>
</evidence>
<feature type="disulfide bond" evidence="17">
    <location>
        <begin position="574"/>
        <end position="581"/>
    </location>
</feature>
<dbReference type="Pfam" id="PF08725">
    <property type="entry name" value="Integrin_b_cyt"/>
    <property type="match status" value="1"/>
</dbReference>
<dbReference type="InterPro" id="IPR014836">
    <property type="entry name" value="Integrin_bsu_cyt_dom"/>
</dbReference>
<evidence type="ECO:0000256" key="15">
    <source>
        <dbReference type="ARBA" id="ARBA00023157"/>
    </source>
</evidence>
<feature type="disulfide bond" evidence="17">
    <location>
        <begin position="563"/>
        <end position="572"/>
    </location>
</feature>
<feature type="disulfide bond" evidence="17">
    <location>
        <begin position="519"/>
        <end position="524"/>
    </location>
</feature>
<dbReference type="Gene3D" id="3.40.50.410">
    <property type="entry name" value="von Willebrand factor, type A domain"/>
    <property type="match status" value="1"/>
</dbReference>
<keyword evidence="8" id="KW-0677">Repeat</keyword>
<feature type="disulfide bond" evidence="17">
    <location>
        <begin position="594"/>
        <end position="599"/>
    </location>
</feature>
<evidence type="ECO:0000256" key="19">
    <source>
        <dbReference type="SAM" id="Phobius"/>
    </source>
</evidence>
<proteinExistence type="inferred from homology"/>
<reference evidence="24" key="3">
    <citation type="submission" date="2025-08" db="UniProtKB">
        <authorList>
            <consortium name="Ensembl"/>
        </authorList>
    </citation>
    <scope>IDENTIFICATION</scope>
</reference>
<dbReference type="GO" id="GO:0046872">
    <property type="term" value="F:metal ion binding"/>
    <property type="evidence" value="ECO:0007669"/>
    <property type="project" value="UniProtKB-KW"/>
</dbReference>
<feature type="disulfide bond" evidence="17">
    <location>
        <begin position="477"/>
        <end position="486"/>
    </location>
</feature>
<dbReference type="GO" id="GO:0007229">
    <property type="term" value="P:integrin-mediated signaling pathway"/>
    <property type="evidence" value="ECO:0007669"/>
    <property type="project" value="UniProtKB-KW"/>
</dbReference>
<reference evidence="25" key="1">
    <citation type="journal article" date="2014" name="PLoS ONE">
        <title>The genome and linkage map of the northern pike (Esox lucius): conserved synteny revealed between the salmonid sister group and the Neoteleostei.</title>
        <authorList>
            <person name="Rondeau E.B."/>
            <person name="Minkley D.R."/>
            <person name="Leong J.S."/>
            <person name="Messmer A.M."/>
            <person name="Jantzen J.R."/>
            <person name="von Schalburg K.R."/>
            <person name="Lemon C."/>
            <person name="Bird N.H."/>
            <person name="Koop B.F."/>
        </authorList>
    </citation>
    <scope>NUCLEOTIDE SEQUENCE</scope>
</reference>
<keyword evidence="15 17" id="KW-1015">Disulfide bond</keyword>
<feature type="disulfide bond" evidence="17">
    <location>
        <begin position="488"/>
        <end position="504"/>
    </location>
</feature>
<dbReference type="PRINTS" id="PR01186">
    <property type="entry name" value="INTEGRINB"/>
</dbReference>
<dbReference type="Gene3D" id="1.20.5.100">
    <property type="entry name" value="Cytochrome c1, transmembrane anchor, C-terminal"/>
    <property type="match status" value="1"/>
</dbReference>
<dbReference type="GO" id="GO:0007160">
    <property type="term" value="P:cell-matrix adhesion"/>
    <property type="evidence" value="ECO:0007669"/>
    <property type="project" value="TreeGrafter"/>
</dbReference>
<evidence type="ECO:0000259" key="23">
    <source>
        <dbReference type="SMART" id="SM01241"/>
    </source>
</evidence>
<dbReference type="GO" id="GO:0005178">
    <property type="term" value="F:integrin binding"/>
    <property type="evidence" value="ECO:0007669"/>
    <property type="project" value="TreeGrafter"/>
</dbReference>
<keyword evidence="3" id="KW-1003">Cell membrane</keyword>
<dbReference type="SUPFAM" id="SSF103575">
    <property type="entry name" value="Plexin repeat"/>
    <property type="match status" value="1"/>
</dbReference>
<keyword evidence="14 19" id="KW-0472">Membrane</keyword>
<evidence type="ECO:0000259" key="21">
    <source>
        <dbReference type="SMART" id="SM00187"/>
    </source>
</evidence>
<dbReference type="SMART" id="SM01241">
    <property type="entry name" value="Integrin_b_cyt"/>
    <property type="match status" value="1"/>
</dbReference>
<keyword evidence="9" id="KW-0106">Calcium</keyword>
<feature type="disulfide bond" evidence="17">
    <location>
        <begin position="250"/>
        <end position="290"/>
    </location>
</feature>
<feature type="disulfide bond" evidence="17">
    <location>
        <begin position="389"/>
        <end position="404"/>
    </location>
</feature>
<feature type="disulfide bond" evidence="17">
    <location>
        <begin position="558"/>
        <end position="588"/>
    </location>
</feature>
<keyword evidence="16" id="KW-0325">Glycoprotein</keyword>
<dbReference type="InterPro" id="IPR057073">
    <property type="entry name" value="EGF_integrin_2"/>
</dbReference>
<keyword evidence="5 18" id="KW-0812">Transmembrane</keyword>
<feature type="domain" description="Integrin beta subunit cytoplasmic" evidence="23">
    <location>
        <begin position="713"/>
        <end position="759"/>
    </location>
</feature>
<dbReference type="Gene3D" id="2.10.25.10">
    <property type="entry name" value="Laminin"/>
    <property type="match status" value="4"/>
</dbReference>
<protein>
    <recommendedName>
        <fullName evidence="18">Integrin beta</fullName>
    </recommendedName>
</protein>
<gene>
    <name evidence="24" type="primary">ITGB7</name>
</gene>
<evidence type="ECO:0000256" key="10">
    <source>
        <dbReference type="ARBA" id="ARBA00022842"/>
    </source>
</evidence>
<evidence type="ECO:0000259" key="22">
    <source>
        <dbReference type="SMART" id="SM00423"/>
    </source>
</evidence>
<dbReference type="SUPFAM" id="SSF57196">
    <property type="entry name" value="EGF/Laminin"/>
    <property type="match status" value="1"/>
</dbReference>
<dbReference type="Gene3D" id="3.30.1680.10">
    <property type="entry name" value="ligand-binding face of the semaphorins, domain 2"/>
    <property type="match status" value="1"/>
</dbReference>
<feature type="domain" description="Integrin beta subunit VWA" evidence="21">
    <location>
        <begin position="32"/>
        <end position="452"/>
    </location>
</feature>
<evidence type="ECO:0000256" key="3">
    <source>
        <dbReference type="ARBA" id="ARBA00022475"/>
    </source>
</evidence>
<dbReference type="AlphaFoldDB" id="A0A3P9A5U8"/>
<dbReference type="GO" id="GO:0050900">
    <property type="term" value="P:leukocyte migration"/>
    <property type="evidence" value="ECO:0007669"/>
    <property type="project" value="TreeGrafter"/>
</dbReference>
<keyword evidence="7 20" id="KW-0732">Signal</keyword>
<feature type="disulfide bond" evidence="17">
    <location>
        <begin position="472"/>
        <end position="513"/>
    </location>
</feature>
<evidence type="ECO:0000256" key="12">
    <source>
        <dbReference type="ARBA" id="ARBA00022989"/>
    </source>
</evidence>
<dbReference type="SUPFAM" id="SSF69179">
    <property type="entry name" value="Integrin domains"/>
    <property type="match status" value="1"/>
</dbReference>
<evidence type="ECO:0000256" key="4">
    <source>
        <dbReference type="ARBA" id="ARBA00022536"/>
    </source>
</evidence>
<dbReference type="InterPro" id="IPR057243">
    <property type="entry name" value="Integrin_I-EGF_CS"/>
</dbReference>
<feature type="signal peptide" evidence="20">
    <location>
        <begin position="1"/>
        <end position="17"/>
    </location>
</feature>
<evidence type="ECO:0000256" key="11">
    <source>
        <dbReference type="ARBA" id="ARBA00022889"/>
    </source>
</evidence>
<dbReference type="GeneID" id="105017152"/>
<dbReference type="SUPFAM" id="SSF53300">
    <property type="entry name" value="vWA-like"/>
    <property type="match status" value="1"/>
</dbReference>
<dbReference type="SMART" id="SM00187">
    <property type="entry name" value="INB"/>
    <property type="match status" value="1"/>
</dbReference>
<organism evidence="24 25">
    <name type="scientific">Esox lucius</name>
    <name type="common">Northern pike</name>
    <dbReference type="NCBI Taxonomy" id="8010"/>
    <lineage>
        <taxon>Eukaryota</taxon>
        <taxon>Metazoa</taxon>
        <taxon>Chordata</taxon>
        <taxon>Craniata</taxon>
        <taxon>Vertebrata</taxon>
        <taxon>Euteleostomi</taxon>
        <taxon>Actinopterygii</taxon>
        <taxon>Neopterygii</taxon>
        <taxon>Teleostei</taxon>
        <taxon>Protacanthopterygii</taxon>
        <taxon>Esociformes</taxon>
        <taxon>Esocidae</taxon>
        <taxon>Esox</taxon>
    </lineage>
</organism>
<dbReference type="GeneTree" id="ENSGT01150000286983"/>
<evidence type="ECO:0000256" key="1">
    <source>
        <dbReference type="ARBA" id="ARBA00004251"/>
    </source>
</evidence>
<dbReference type="InterPro" id="IPR015812">
    <property type="entry name" value="Integrin_bsu"/>
</dbReference>
<sequence length="760" mass="84654">MVWIFLLGTLLLYCVEHNKIQGFPQVCVPQSSCSACLESPGCAWCKNKDFLKPEESSERRCDTAKSLETRGCGEKYIINPKPDSKFLKKNPLSDHIDNVVQLTPQNIQFKLRVGVPQIINVSFKRAEGYPIDLYYLMDLSFSMKDDLNTIKNLGQDILSTLERFTKKVRIGFGSFVDKVALPYVSQVKAKKKNPCPSRSDTCQPAFSFQNILGLTDDVTEFKTRVSNQMISGNLDSPESGFDAIMQAVVCQKEIGWNNVTRILVYTSDDTFHIAGDGKLAGIFEPYDGTCHLKGSIYEGTKYDYPSVGHLARVLASNNIQLIFAVTKESVDAYKALSNLIPQSVVGELKNDSSNVVELIKEAYSKLSSTILLEHIGAPQGLDVTYQSHCTPGVDKTPWQSRGECKNVKLNQKIDFQVRLNISTCLKEKSEFFLKLQGISETLKISVETLCDCECNDFEEQSVHCNKNGTLTCGTCSCYEGYLGQRCKCQRPKDVTSDNPMDASCRQDNSSQLCSGHGSCECGVCSCHGTHRGLYCQCDDNSCARHNNLLCGGHGECDCGTCKCQTNYTGSACECSTLTDKCSTVGTLCNGRGKCQCNQCQCNQDFFGFNCSNIADPCRKFRDCVKCQLDGKDSLQSNCSGQLCDSFKSELKDETHVFSCPHDTFSYELKPQPDGTIKIIYARLPRSIDKTYAIIGGSVSSIIFIGIAIILIIRLMLEYRYRREYANFIKAKEAEVWKDIHNPLFQDATTTVMNPMHIQED</sequence>
<dbReference type="FunFam" id="2.10.25.10:FF:000036">
    <property type="entry name" value="Integrin beta"/>
    <property type="match status" value="1"/>
</dbReference>
<reference evidence="24" key="4">
    <citation type="submission" date="2025-09" db="UniProtKB">
        <authorList>
            <consortium name="Ensembl"/>
        </authorList>
    </citation>
    <scope>IDENTIFICATION</scope>
</reference>
<reference evidence="24" key="2">
    <citation type="submission" date="2020-02" db="EMBL/GenBank/DDBJ databases">
        <title>Esox lucius (northern pike) genome, fEsoLuc1, primary haplotype.</title>
        <authorList>
            <person name="Myers G."/>
            <person name="Karagic N."/>
            <person name="Meyer A."/>
            <person name="Pippel M."/>
            <person name="Reichard M."/>
            <person name="Winkler S."/>
            <person name="Tracey A."/>
            <person name="Sims Y."/>
            <person name="Howe K."/>
            <person name="Rhie A."/>
            <person name="Formenti G."/>
            <person name="Durbin R."/>
            <person name="Fedrigo O."/>
            <person name="Jarvis E.D."/>
        </authorList>
    </citation>
    <scope>NUCLEOTIDE SEQUENCE [LARGE SCALE GENOMIC DNA]</scope>
</reference>
<accession>A0A3P9A5U8</accession>
<dbReference type="InParanoid" id="A0A3P9A5U8"/>
<evidence type="ECO:0000256" key="7">
    <source>
        <dbReference type="ARBA" id="ARBA00022729"/>
    </source>
</evidence>
<feature type="disulfide bond" evidence="17">
    <location>
        <begin position="601"/>
        <end position="610"/>
    </location>
</feature>
<keyword evidence="12 19" id="KW-1133">Transmembrane helix</keyword>
<dbReference type="InterPro" id="IPR036465">
    <property type="entry name" value="vWFA_dom_sf"/>
</dbReference>
<dbReference type="InterPro" id="IPR002369">
    <property type="entry name" value="Integrin_bsu_VWA"/>
</dbReference>
<dbReference type="GO" id="GO:0033627">
    <property type="term" value="P:cell adhesion mediated by integrin"/>
    <property type="evidence" value="ECO:0007669"/>
    <property type="project" value="TreeGrafter"/>
</dbReference>
<evidence type="ECO:0000256" key="18">
    <source>
        <dbReference type="RuleBase" id="RU000633"/>
    </source>
</evidence>
<dbReference type="Pfam" id="PF00362">
    <property type="entry name" value="Integrin_beta"/>
    <property type="match status" value="1"/>
</dbReference>
<dbReference type="PIRSF" id="PIRSF002512">
    <property type="entry name" value="Integrin_B"/>
    <property type="match status" value="1"/>
</dbReference>
<evidence type="ECO:0000256" key="5">
    <source>
        <dbReference type="ARBA" id="ARBA00022692"/>
    </source>
</evidence>
<evidence type="ECO:0000313" key="25">
    <source>
        <dbReference type="Proteomes" id="UP000265140"/>
    </source>
</evidence>
<feature type="transmembrane region" description="Helical" evidence="19">
    <location>
        <begin position="691"/>
        <end position="712"/>
    </location>
</feature>
<feature type="disulfide bond" evidence="17">
    <location>
        <begin position="195"/>
        <end position="202"/>
    </location>
</feature>
<name>A0A3P9A5U8_ESOLU</name>
<dbReference type="GO" id="GO:0008305">
    <property type="term" value="C:integrin complex"/>
    <property type="evidence" value="ECO:0007669"/>
    <property type="project" value="TreeGrafter"/>
</dbReference>
<dbReference type="PANTHER" id="PTHR10082">
    <property type="entry name" value="INTEGRIN BETA SUBUNIT"/>
    <property type="match status" value="1"/>
</dbReference>
<evidence type="ECO:0000256" key="6">
    <source>
        <dbReference type="ARBA" id="ARBA00022723"/>
    </source>
</evidence>
<evidence type="ECO:0000313" key="24">
    <source>
        <dbReference type="Ensembl" id="ENSELUP00000036003.3"/>
    </source>
</evidence>
<dbReference type="OMA" id="CECSMDT"/>
<evidence type="ECO:0000256" key="17">
    <source>
        <dbReference type="PIRSR" id="PIRSR002512-1"/>
    </source>
</evidence>
<dbReference type="Ensembl" id="ENSELUT00000024220.3">
    <property type="protein sequence ID" value="ENSELUP00000036003.3"/>
    <property type="gene ID" value="ENSELUG00000015229.3"/>
</dbReference>
<dbReference type="Bgee" id="ENSELUG00000015229">
    <property type="expression patterns" value="Expressed in pharyngeal gill and 12 other cell types or tissues"/>
</dbReference>
<dbReference type="PANTHER" id="PTHR10082:SF36">
    <property type="entry name" value="INTEGRIN BETA-7"/>
    <property type="match status" value="1"/>
</dbReference>
<keyword evidence="25" id="KW-1185">Reference proteome</keyword>
<dbReference type="FunFam" id="3.40.50.410:FF:000002">
    <property type="entry name" value="Integrin beta"/>
    <property type="match status" value="1"/>
</dbReference>
<feature type="domain" description="PSI" evidence="22">
    <location>
        <begin position="616"/>
        <end position="660"/>
    </location>
</feature>
<feature type="disulfide bond" evidence="17">
    <location>
        <begin position="36"/>
        <end position="72"/>
    </location>
</feature>
<evidence type="ECO:0000256" key="9">
    <source>
        <dbReference type="ARBA" id="ARBA00022837"/>
    </source>
</evidence>